<comment type="similarity">
    <text evidence="1">Belongs to the prefoldin subunit beta family.</text>
</comment>
<protein>
    <recommendedName>
        <fullName evidence="8">F-box domain-containing protein</fullName>
    </recommendedName>
</protein>
<evidence type="ECO:0000313" key="7">
    <source>
        <dbReference type="Proteomes" id="UP000015100"/>
    </source>
</evidence>
<keyword evidence="7" id="KW-1185">Reference proteome</keyword>
<dbReference type="SUPFAM" id="SSF46579">
    <property type="entry name" value="Prefoldin"/>
    <property type="match status" value="1"/>
</dbReference>
<name>S8AEC5_DACHA</name>
<dbReference type="Gene3D" id="1.10.287.370">
    <property type="match status" value="1"/>
</dbReference>
<reference evidence="6 7" key="1">
    <citation type="journal article" date="2013" name="PLoS Genet.">
        <title>Genomic mechanisms accounting for the adaptation to parasitism in nematode-trapping fungi.</title>
        <authorList>
            <person name="Meerupati T."/>
            <person name="Andersson K.M."/>
            <person name="Friman E."/>
            <person name="Kumar D."/>
            <person name="Tunlid A."/>
            <person name="Ahren D."/>
        </authorList>
    </citation>
    <scope>NUCLEOTIDE SEQUENCE [LARGE SCALE GENOMIC DNA]</scope>
    <source>
        <strain evidence="6 7">CBS 200.50</strain>
    </source>
</reference>
<dbReference type="EMBL" id="AQGS01000254">
    <property type="protein sequence ID" value="EPS41279.1"/>
    <property type="molecule type" value="Genomic_DNA"/>
</dbReference>
<dbReference type="eggNOG" id="KOG1760">
    <property type="taxonomic scope" value="Eukaryota"/>
</dbReference>
<dbReference type="Proteomes" id="UP000015100">
    <property type="component" value="Unassembled WGS sequence"/>
</dbReference>
<evidence type="ECO:0000256" key="1">
    <source>
        <dbReference type="ARBA" id="ARBA00008045"/>
    </source>
</evidence>
<dbReference type="CDD" id="cd09917">
    <property type="entry name" value="F-box_SF"/>
    <property type="match status" value="1"/>
</dbReference>
<dbReference type="AlphaFoldDB" id="S8AEC5"/>
<dbReference type="HOGENOM" id="CLU_505276_0_0_1"/>
<evidence type="ECO:0008006" key="8">
    <source>
        <dbReference type="Google" id="ProtNLM"/>
    </source>
</evidence>
<feature type="coiled-coil region" evidence="4">
    <location>
        <begin position="488"/>
        <end position="526"/>
    </location>
</feature>
<accession>S8AEC5</accession>
<proteinExistence type="inferred from homology"/>
<dbReference type="OrthoDB" id="10250441at2759"/>
<dbReference type="InterPro" id="IPR002777">
    <property type="entry name" value="PFD_beta-like"/>
</dbReference>
<sequence length="539" mass="61256">MRKLLDLPTEILDDILKDVISEEMEGYLSNFDRCYPGYMIQLATTCRQFYELIRRHFHSCCTIEYGFDSSLVRLSPKNTDTLLNIYKNDGHLVRKLVVTTTAGCELLPEKSKKAHCQLDDISATIQIFLPYFSNLKSATFSDSDDIPLILLFGGIRAVVTGCLGLKNLVVDVENGLDLGYEIEALAYHPDKIVELDPSRPHACLEMLGISYWPGGRARTDMTRKFLAGLAKILKACTETVTKFVFDDWLADNYDASHRGHAEYPYYEPRNLRNSHGRFWSLPAVTILHIRENPATNRALNDWWPIDPLKVMELGLHATLGTFSKRIAAVTLSYPNIKCLDLTHFNPTAKPTIDYSYLLPFLSERFTNIEHVHTTVPMAQEETKKILGERVMQTYEITYGPPTPHFNTSPKALSREDETSAETPVTLADQTAINTFSILHSRHTLLTGTLADKTTEKEYLTDVSSELELSDDDDIVPYKIGDAFVSLRVEEVREMLENEIKDIDGEIEELEGRIEKDKEEMDELKVHLYAKFGRSINLEA</sequence>
<dbReference type="GO" id="GO:0016272">
    <property type="term" value="C:prefoldin complex"/>
    <property type="evidence" value="ECO:0007669"/>
    <property type="project" value="InterPro"/>
</dbReference>
<evidence type="ECO:0000256" key="5">
    <source>
        <dbReference type="SAM" id="MobiDB-lite"/>
    </source>
</evidence>
<keyword evidence="2" id="KW-0143">Chaperone</keyword>
<dbReference type="GO" id="GO:0006457">
    <property type="term" value="P:protein folding"/>
    <property type="evidence" value="ECO:0007669"/>
    <property type="project" value="InterPro"/>
</dbReference>
<comment type="caution">
    <text evidence="6">The sequence shown here is derived from an EMBL/GenBank/DDBJ whole genome shotgun (WGS) entry which is preliminary data.</text>
</comment>
<dbReference type="GO" id="GO:0051082">
    <property type="term" value="F:unfolded protein binding"/>
    <property type="evidence" value="ECO:0007669"/>
    <property type="project" value="InterPro"/>
</dbReference>
<dbReference type="PANTHER" id="PTHR21100">
    <property type="entry name" value="PREFOLDIN SUBUNIT 4"/>
    <property type="match status" value="1"/>
</dbReference>
<dbReference type="FunFam" id="1.10.287.370:FF:000005">
    <property type="entry name" value="Prefoldin subunit 4"/>
    <property type="match status" value="1"/>
</dbReference>
<organism evidence="6 7">
    <name type="scientific">Dactylellina haptotyla (strain CBS 200.50)</name>
    <name type="common">Nematode-trapping fungus</name>
    <name type="synonym">Monacrosporium haptotylum</name>
    <dbReference type="NCBI Taxonomy" id="1284197"/>
    <lineage>
        <taxon>Eukaryota</taxon>
        <taxon>Fungi</taxon>
        <taxon>Dikarya</taxon>
        <taxon>Ascomycota</taxon>
        <taxon>Pezizomycotina</taxon>
        <taxon>Orbiliomycetes</taxon>
        <taxon>Orbiliales</taxon>
        <taxon>Orbiliaceae</taxon>
        <taxon>Dactylellina</taxon>
    </lineage>
</organism>
<evidence type="ECO:0000256" key="2">
    <source>
        <dbReference type="ARBA" id="ARBA00023186"/>
    </source>
</evidence>
<evidence type="ECO:0000313" key="6">
    <source>
        <dbReference type="EMBL" id="EPS41279.1"/>
    </source>
</evidence>
<dbReference type="InterPro" id="IPR009053">
    <property type="entry name" value="Prefoldin"/>
</dbReference>
<comment type="function">
    <text evidence="3">Binds specifically to cytosolic chaperonin (c-CPN) and transfers target proteins to it. Binds to nascent polypeptide chain and promotes folding in an environment in which there are many competing pathways for nonnative proteins.</text>
</comment>
<dbReference type="GO" id="GO:0005737">
    <property type="term" value="C:cytoplasm"/>
    <property type="evidence" value="ECO:0007669"/>
    <property type="project" value="UniProtKB-ARBA"/>
</dbReference>
<dbReference type="CDD" id="cd23165">
    <property type="entry name" value="Prefoldin_4"/>
    <property type="match status" value="1"/>
</dbReference>
<gene>
    <name evidence="6" type="ORF">H072_4793</name>
</gene>
<evidence type="ECO:0000256" key="3">
    <source>
        <dbReference type="ARBA" id="ARBA00024667"/>
    </source>
</evidence>
<feature type="region of interest" description="Disordered" evidence="5">
    <location>
        <begin position="398"/>
        <end position="417"/>
    </location>
</feature>
<dbReference type="Pfam" id="PF01920">
    <property type="entry name" value="Prefoldin_2"/>
    <property type="match status" value="1"/>
</dbReference>
<evidence type="ECO:0000256" key="4">
    <source>
        <dbReference type="SAM" id="Coils"/>
    </source>
</evidence>
<keyword evidence="4" id="KW-0175">Coiled coil</keyword>
<dbReference type="InterPro" id="IPR016661">
    <property type="entry name" value="PFDN4"/>
</dbReference>
<dbReference type="STRING" id="1284197.S8AEC5"/>
<reference evidence="7" key="2">
    <citation type="submission" date="2013-04" db="EMBL/GenBank/DDBJ databases">
        <title>Genomic mechanisms accounting for the adaptation to parasitism in nematode-trapping fungi.</title>
        <authorList>
            <person name="Ahren D.G."/>
        </authorList>
    </citation>
    <scope>NUCLEOTIDE SEQUENCE [LARGE SCALE GENOMIC DNA]</scope>
    <source>
        <strain evidence="7">CBS 200.50</strain>
    </source>
</reference>
<dbReference type="PANTHER" id="PTHR21100:SF9">
    <property type="entry name" value="PREFOLDIN SUBUNIT 4"/>
    <property type="match status" value="1"/>
</dbReference>